<dbReference type="OrthoDB" id="9788659at2"/>
<evidence type="ECO:0000256" key="4">
    <source>
        <dbReference type="ARBA" id="ARBA00022741"/>
    </source>
</evidence>
<keyword evidence="14" id="KW-1185">Reference proteome</keyword>
<dbReference type="Pfam" id="PF21160">
    <property type="entry name" value="PrkC-like_PASTA-like"/>
    <property type="match status" value="1"/>
</dbReference>
<keyword evidence="3" id="KW-0808">Transferase</keyword>
<keyword evidence="10" id="KW-1133">Transmembrane helix</keyword>
<evidence type="ECO:0000256" key="8">
    <source>
        <dbReference type="ARBA" id="ARBA00048679"/>
    </source>
</evidence>
<evidence type="ECO:0000256" key="7">
    <source>
        <dbReference type="ARBA" id="ARBA00047899"/>
    </source>
</evidence>
<dbReference type="InterPro" id="IPR000719">
    <property type="entry name" value="Prot_kinase_dom"/>
</dbReference>
<dbReference type="GO" id="GO:0005524">
    <property type="term" value="F:ATP binding"/>
    <property type="evidence" value="ECO:0007669"/>
    <property type="project" value="UniProtKB-KW"/>
</dbReference>
<feature type="domain" description="PASTA" evidence="12">
    <location>
        <begin position="424"/>
        <end position="491"/>
    </location>
</feature>
<dbReference type="Pfam" id="PF00069">
    <property type="entry name" value="Pkinase"/>
    <property type="match status" value="1"/>
</dbReference>
<dbReference type="GO" id="GO:0004674">
    <property type="term" value="F:protein serine/threonine kinase activity"/>
    <property type="evidence" value="ECO:0007669"/>
    <property type="project" value="UniProtKB-KW"/>
</dbReference>
<dbReference type="PROSITE" id="PS51178">
    <property type="entry name" value="PASTA"/>
    <property type="match status" value="3"/>
</dbReference>
<evidence type="ECO:0000256" key="6">
    <source>
        <dbReference type="ARBA" id="ARBA00022840"/>
    </source>
</evidence>
<feature type="domain" description="PASTA" evidence="12">
    <location>
        <begin position="492"/>
        <end position="557"/>
    </location>
</feature>
<evidence type="ECO:0000256" key="9">
    <source>
        <dbReference type="SAM" id="MobiDB-lite"/>
    </source>
</evidence>
<feature type="region of interest" description="Disordered" evidence="9">
    <location>
        <begin position="264"/>
        <end position="289"/>
    </location>
</feature>
<evidence type="ECO:0000259" key="11">
    <source>
        <dbReference type="PROSITE" id="PS50011"/>
    </source>
</evidence>
<gene>
    <name evidence="13" type="ORF">AYR63_13625</name>
</gene>
<dbReference type="Gene3D" id="1.10.510.10">
    <property type="entry name" value="Transferase(Phosphotransferase) domain 1"/>
    <property type="match status" value="1"/>
</dbReference>
<dbReference type="Pfam" id="PF03793">
    <property type="entry name" value="PASTA"/>
    <property type="match status" value="3"/>
</dbReference>
<dbReference type="FunFam" id="1.10.510.10:FF:000021">
    <property type="entry name" value="Serine/threonine protein kinase"/>
    <property type="match status" value="1"/>
</dbReference>
<evidence type="ECO:0000256" key="5">
    <source>
        <dbReference type="ARBA" id="ARBA00022777"/>
    </source>
</evidence>
<feature type="transmembrane region" description="Helical" evidence="10">
    <location>
        <begin position="333"/>
        <end position="354"/>
    </location>
</feature>
<comment type="catalytic activity">
    <reaction evidence="8">
        <text>L-seryl-[protein] + ATP = O-phospho-L-seryl-[protein] + ADP + H(+)</text>
        <dbReference type="Rhea" id="RHEA:17989"/>
        <dbReference type="Rhea" id="RHEA-COMP:9863"/>
        <dbReference type="Rhea" id="RHEA-COMP:11604"/>
        <dbReference type="ChEBI" id="CHEBI:15378"/>
        <dbReference type="ChEBI" id="CHEBI:29999"/>
        <dbReference type="ChEBI" id="CHEBI:30616"/>
        <dbReference type="ChEBI" id="CHEBI:83421"/>
        <dbReference type="ChEBI" id="CHEBI:456216"/>
        <dbReference type="EC" id="2.7.11.1"/>
    </reaction>
</comment>
<feature type="compositionally biased region" description="Low complexity" evidence="9">
    <location>
        <begin position="582"/>
        <end position="604"/>
    </location>
</feature>
<proteinExistence type="predicted"/>
<evidence type="ECO:0000256" key="1">
    <source>
        <dbReference type="ARBA" id="ARBA00012513"/>
    </source>
</evidence>
<evidence type="ECO:0000313" key="13">
    <source>
        <dbReference type="EMBL" id="ANZ68074.1"/>
    </source>
</evidence>
<accession>A0A1B2J163</accession>
<evidence type="ECO:0000256" key="2">
    <source>
        <dbReference type="ARBA" id="ARBA00022527"/>
    </source>
</evidence>
<sequence>MRANYTLNGRYRIIRSLGEGGMANVYLAHDLILDRDVSVKLLRLDLRDDPKMIKGFQREGLAATELVHPNIVSVYDVGEENGMQYLVMEYVKGMDLKAYIQEHFPIPYQEVINIMEQVLSAVRVAHDHNIIHRDLKPQNILMDENGVAKITDFGIAVALSQNSLTQTNTVLGSVHYLSPEQARGGMATKQSDIYSLGIILYEMLTGTVPFKGETAVSIAIKHFQSEIPSVRDFDPRIPQALENVVLQATSKRPEDRYDTVKSMADDLETSLSPRRASEPKFVPDHDSDNGETKVLDKAALQSELAAHKVDETDENGVKVAKPKKKKRHHRKRWWAVLIGLILLLVAGTVFAFWLGRPKYVSVPDVTGMTETAAKAKLSDKNLTVNKVTHKTSRQIRKGRVIKTNPKAKKSVQTQSNVMLTLSSGPKLVKIGNYVGQSYTRAASVLRAKGVTVKRQNQTSNDVAVGTVMAQSTTSGTRIDPDSTTVTFTVSAGQRQLTLANLVGKTKTQIQTYASKESLNVSFNYRYASAKKDRATSQSPAAGSLVSEGTTIVVTLSRGPKPTTPKIDEFSVTVDIPFEASSDDSSSNATDDSSDSSDTSSSSSSAVSATNVVQIYLRDQDHNYRSVYKQLTIAQDTQVNLPFAVESGKSGGYKIVRDGKVILSDNNVTKNSH</sequence>
<organism evidence="13 14">
    <name type="scientific">Secundilactobacillus paracollinoides</name>
    <dbReference type="NCBI Taxonomy" id="240427"/>
    <lineage>
        <taxon>Bacteria</taxon>
        <taxon>Bacillati</taxon>
        <taxon>Bacillota</taxon>
        <taxon>Bacilli</taxon>
        <taxon>Lactobacillales</taxon>
        <taxon>Lactobacillaceae</taxon>
        <taxon>Secundilactobacillus</taxon>
    </lineage>
</organism>
<dbReference type="SMART" id="SM00220">
    <property type="entry name" value="S_TKc"/>
    <property type="match status" value="1"/>
</dbReference>
<keyword evidence="6" id="KW-0067">ATP-binding</keyword>
<dbReference type="PANTHER" id="PTHR43289:SF34">
    <property type="entry name" value="SERINE_THREONINE-PROTEIN KINASE YBDM-RELATED"/>
    <property type="match status" value="1"/>
</dbReference>
<name>A0A1B2J163_9LACO</name>
<dbReference type="Gene3D" id="3.30.10.20">
    <property type="match status" value="3"/>
</dbReference>
<evidence type="ECO:0000259" key="12">
    <source>
        <dbReference type="PROSITE" id="PS51178"/>
    </source>
</evidence>
<dbReference type="EC" id="2.7.11.1" evidence="1"/>
<dbReference type="NCBIfam" id="NF033483">
    <property type="entry name" value="PknB_PASTA_kin"/>
    <property type="match status" value="1"/>
</dbReference>
<dbReference type="InterPro" id="IPR011009">
    <property type="entry name" value="Kinase-like_dom_sf"/>
</dbReference>
<protein>
    <recommendedName>
        <fullName evidence="1">non-specific serine/threonine protein kinase</fullName>
        <ecNumber evidence="1">2.7.11.1</ecNumber>
    </recommendedName>
</protein>
<dbReference type="EMBL" id="CP014924">
    <property type="protein sequence ID" value="ANZ68074.1"/>
    <property type="molecule type" value="Genomic_DNA"/>
</dbReference>
<dbReference type="CDD" id="cd14014">
    <property type="entry name" value="STKc_PknB_like"/>
    <property type="match status" value="1"/>
</dbReference>
<dbReference type="Gene3D" id="3.30.200.20">
    <property type="entry name" value="Phosphorylase Kinase, domain 1"/>
    <property type="match status" value="1"/>
</dbReference>
<dbReference type="RefSeq" id="WP_065903332.1">
    <property type="nucleotide sequence ID" value="NZ_CP014912.1"/>
</dbReference>
<dbReference type="InterPro" id="IPR008271">
    <property type="entry name" value="Ser/Thr_kinase_AS"/>
</dbReference>
<feature type="compositionally biased region" description="Basic and acidic residues" evidence="9">
    <location>
        <begin position="275"/>
        <end position="289"/>
    </location>
</feature>
<dbReference type="PANTHER" id="PTHR43289">
    <property type="entry name" value="MITOGEN-ACTIVATED PROTEIN KINASE KINASE KINASE 20-RELATED"/>
    <property type="match status" value="1"/>
</dbReference>
<dbReference type="SMART" id="SM00740">
    <property type="entry name" value="PASTA"/>
    <property type="match status" value="3"/>
</dbReference>
<feature type="domain" description="Protein kinase" evidence="11">
    <location>
        <begin position="11"/>
        <end position="271"/>
    </location>
</feature>
<keyword evidence="10" id="KW-0472">Membrane</keyword>
<dbReference type="SUPFAM" id="SSF56112">
    <property type="entry name" value="Protein kinase-like (PK-like)"/>
    <property type="match status" value="1"/>
</dbReference>
<dbReference type="PROSITE" id="PS00108">
    <property type="entry name" value="PROTEIN_KINASE_ST"/>
    <property type="match status" value="1"/>
</dbReference>
<dbReference type="Proteomes" id="UP000093267">
    <property type="component" value="Chromosome"/>
</dbReference>
<keyword evidence="10" id="KW-0812">Transmembrane</keyword>
<dbReference type="AlphaFoldDB" id="A0A1B2J163"/>
<dbReference type="Gene3D" id="2.60.40.2560">
    <property type="match status" value="1"/>
</dbReference>
<dbReference type="PROSITE" id="PS50011">
    <property type="entry name" value="PROTEIN_KINASE_DOM"/>
    <property type="match status" value="1"/>
</dbReference>
<evidence type="ECO:0000313" key="14">
    <source>
        <dbReference type="Proteomes" id="UP000093267"/>
    </source>
</evidence>
<keyword evidence="4" id="KW-0547">Nucleotide-binding</keyword>
<dbReference type="CDD" id="cd06577">
    <property type="entry name" value="PASTA_pknB"/>
    <property type="match status" value="3"/>
</dbReference>
<dbReference type="InterPro" id="IPR005543">
    <property type="entry name" value="PASTA_dom"/>
</dbReference>
<reference evidence="13 14" key="1">
    <citation type="submission" date="2016-03" db="EMBL/GenBank/DDBJ databases">
        <title>Pediococcus and Lactobacillus from brewery environment - whole genome sequencing and assembly.</title>
        <authorList>
            <person name="Behr J."/>
            <person name="Geissler A.J."/>
            <person name="Vogel R.F."/>
        </authorList>
    </citation>
    <scope>NUCLEOTIDE SEQUENCE [LARGE SCALE GENOMIC DNA]</scope>
    <source>
        <strain evidence="13 14">TMW 1.1995</strain>
    </source>
</reference>
<dbReference type="STRING" id="240427.AYR62_06735"/>
<evidence type="ECO:0000256" key="3">
    <source>
        <dbReference type="ARBA" id="ARBA00022679"/>
    </source>
</evidence>
<feature type="domain" description="PASTA" evidence="12">
    <location>
        <begin position="356"/>
        <end position="423"/>
    </location>
</feature>
<comment type="catalytic activity">
    <reaction evidence="7">
        <text>L-threonyl-[protein] + ATP = O-phospho-L-threonyl-[protein] + ADP + H(+)</text>
        <dbReference type="Rhea" id="RHEA:46608"/>
        <dbReference type="Rhea" id="RHEA-COMP:11060"/>
        <dbReference type="Rhea" id="RHEA-COMP:11605"/>
        <dbReference type="ChEBI" id="CHEBI:15378"/>
        <dbReference type="ChEBI" id="CHEBI:30013"/>
        <dbReference type="ChEBI" id="CHEBI:30616"/>
        <dbReference type="ChEBI" id="CHEBI:61977"/>
        <dbReference type="ChEBI" id="CHEBI:456216"/>
        <dbReference type="EC" id="2.7.11.1"/>
    </reaction>
</comment>
<dbReference type="FunFam" id="3.30.200.20:FF:000035">
    <property type="entry name" value="Serine/threonine protein kinase Stk1"/>
    <property type="match status" value="1"/>
</dbReference>
<keyword evidence="5 13" id="KW-0418">Kinase</keyword>
<evidence type="ECO:0000256" key="10">
    <source>
        <dbReference type="SAM" id="Phobius"/>
    </source>
</evidence>
<keyword evidence="2" id="KW-0723">Serine/threonine-protein kinase</keyword>
<feature type="region of interest" description="Disordered" evidence="9">
    <location>
        <begin position="578"/>
        <end position="604"/>
    </location>
</feature>